<dbReference type="NCBIfam" id="NF003460">
    <property type="entry name" value="PRK05077.1"/>
    <property type="match status" value="1"/>
</dbReference>
<proteinExistence type="predicted"/>
<dbReference type="AlphaFoldDB" id="A0AB39HEJ8"/>
<dbReference type="GO" id="GO:0016787">
    <property type="term" value="F:hydrolase activity"/>
    <property type="evidence" value="ECO:0007669"/>
    <property type="project" value="UniProtKB-KW"/>
</dbReference>
<protein>
    <submittedName>
        <fullName evidence="2">Esterase FrsA</fullName>
    </submittedName>
</protein>
<accession>A0AB39HEJ8</accession>
<evidence type="ECO:0000313" key="2">
    <source>
        <dbReference type="EMBL" id="XDK24571.1"/>
    </source>
</evidence>
<dbReference type="Gene3D" id="3.40.50.1820">
    <property type="entry name" value="alpha/beta hydrolase"/>
    <property type="match status" value="1"/>
</dbReference>
<reference evidence="2" key="1">
    <citation type="submission" date="2024-07" db="EMBL/GenBank/DDBJ databases">
        <title>Genome Analysis of a Potential Novel Vibrio Species Secreting pH- and Thermo-stable Alginate Lyase and its Application in Producing Alginate Oligosaccharides.</title>
        <authorList>
            <person name="Huang H."/>
            <person name="Bao K."/>
        </authorList>
    </citation>
    <scope>NUCLEOTIDE SEQUENCE</scope>
    <source>
        <strain evidence="2">HB236076</strain>
    </source>
</reference>
<dbReference type="InterPro" id="IPR010520">
    <property type="entry name" value="FrsA-like"/>
</dbReference>
<dbReference type="EMBL" id="CP162601">
    <property type="protein sequence ID" value="XDK24571.1"/>
    <property type="molecule type" value="Genomic_DNA"/>
</dbReference>
<dbReference type="RefSeq" id="WP_306100784.1">
    <property type="nucleotide sequence ID" value="NZ_CP162601.1"/>
</dbReference>
<dbReference type="InterPro" id="IPR029058">
    <property type="entry name" value="AB_hydrolase_fold"/>
</dbReference>
<sequence>MRKPLSDNLSETLFTNHKQARETSSLIPYMPSSEARLAQRQDHQAWYRQLRPTQWIWQGVDPIEYKAIMASIAASNGSRTHDHWLDTVMGYRSGNWAFEWTRSAMQHQQKAHELTGDAAAEALFRASLHYSLAGYPHLKNDNLAIQSHALATASYLEAAKHSRYKIKAVEFQYKNKKIQGYLHLPHTDEPLPTVIVAPGLDSLQTDMWALFRDHFAPQKIAMLTLDMPSIGHSKQWPLSEDSSCLHQAVLSQLPTLPWVDHYRIGLLGFRFGGNAMVRLAFIEQSKIKACVALGAPIHQVFIDEEKIRTMDKMYLDILASRVGRLPVDIDSLTKRMRAWSLKVQGILSGRQCDVPILALSLPGDSISPASDNQLVALYSRQGKTKKLTKKSITQGYDQALKMSLQWLTEHLQEQS</sequence>
<evidence type="ECO:0000256" key="1">
    <source>
        <dbReference type="ARBA" id="ARBA00022801"/>
    </source>
</evidence>
<name>A0AB39HEJ8_9VIBR</name>
<dbReference type="PANTHER" id="PTHR22946:SF4">
    <property type="entry name" value="ESTERASE FRSA"/>
    <property type="match status" value="1"/>
</dbReference>
<dbReference type="Pfam" id="PF06500">
    <property type="entry name" value="FrsA-like"/>
    <property type="match status" value="1"/>
</dbReference>
<keyword evidence="1" id="KW-0378">Hydrolase</keyword>
<dbReference type="SUPFAM" id="SSF53474">
    <property type="entry name" value="alpha/beta-Hydrolases"/>
    <property type="match status" value="1"/>
</dbReference>
<dbReference type="PANTHER" id="PTHR22946">
    <property type="entry name" value="DIENELACTONE HYDROLASE DOMAIN-CONTAINING PROTEIN-RELATED"/>
    <property type="match status" value="1"/>
</dbReference>
<gene>
    <name evidence="2" type="primary">frsA</name>
    <name evidence="2" type="ORF">AB0763_10230</name>
</gene>
<dbReference type="KEGG" id="vih:AB0763_10230"/>
<organism evidence="2">
    <name type="scientific">Vibrio sp. HB236076</name>
    <dbReference type="NCBI Taxonomy" id="3232307"/>
    <lineage>
        <taxon>Bacteria</taxon>
        <taxon>Pseudomonadati</taxon>
        <taxon>Pseudomonadota</taxon>
        <taxon>Gammaproteobacteria</taxon>
        <taxon>Vibrionales</taxon>
        <taxon>Vibrionaceae</taxon>
        <taxon>Vibrio</taxon>
    </lineage>
</organism>
<dbReference type="InterPro" id="IPR050261">
    <property type="entry name" value="FrsA_esterase"/>
</dbReference>